<evidence type="ECO:0008006" key="5">
    <source>
        <dbReference type="Google" id="ProtNLM"/>
    </source>
</evidence>
<protein>
    <recommendedName>
        <fullName evidence="5">Glycosyltransferase family 1 protein</fullName>
    </recommendedName>
</protein>
<organism evidence="3 4">
    <name type="scientific">Vagococcus carniphilus</name>
    <dbReference type="NCBI Taxonomy" id="218144"/>
    <lineage>
        <taxon>Bacteria</taxon>
        <taxon>Bacillati</taxon>
        <taxon>Bacillota</taxon>
        <taxon>Bacilli</taxon>
        <taxon>Lactobacillales</taxon>
        <taxon>Enterococcaceae</taxon>
        <taxon>Vagococcus</taxon>
    </lineage>
</organism>
<dbReference type="CDD" id="cd03808">
    <property type="entry name" value="GT4_CapM-like"/>
    <property type="match status" value="1"/>
</dbReference>
<dbReference type="OrthoDB" id="9806653at2"/>
<accession>A0A430B8R9</accession>
<dbReference type="SUPFAM" id="SSF53756">
    <property type="entry name" value="UDP-Glycosyltransferase/glycogen phosphorylase"/>
    <property type="match status" value="1"/>
</dbReference>
<feature type="domain" description="Glycosyl transferase family 1" evidence="1">
    <location>
        <begin position="196"/>
        <end position="358"/>
    </location>
</feature>
<dbReference type="EMBL" id="NGKB01000001">
    <property type="protein sequence ID" value="RSU16732.1"/>
    <property type="molecule type" value="Genomic_DNA"/>
</dbReference>
<gene>
    <name evidence="3" type="ORF">CBF28_00675</name>
</gene>
<dbReference type="RefSeq" id="WP_126790850.1">
    <property type="nucleotide sequence ID" value="NZ_CP060720.1"/>
</dbReference>
<keyword evidence="4" id="KW-1185">Reference proteome</keyword>
<evidence type="ECO:0000313" key="4">
    <source>
        <dbReference type="Proteomes" id="UP000288028"/>
    </source>
</evidence>
<dbReference type="Proteomes" id="UP000288028">
    <property type="component" value="Unassembled WGS sequence"/>
</dbReference>
<feature type="domain" description="Glycosyltransferase subfamily 4-like N-terminal" evidence="2">
    <location>
        <begin position="20"/>
        <end position="157"/>
    </location>
</feature>
<dbReference type="Pfam" id="PF00534">
    <property type="entry name" value="Glycos_transf_1"/>
    <property type="match status" value="1"/>
</dbReference>
<dbReference type="AlphaFoldDB" id="A0A430B8R9"/>
<dbReference type="InterPro" id="IPR001296">
    <property type="entry name" value="Glyco_trans_1"/>
</dbReference>
<comment type="caution">
    <text evidence="3">The sequence shown here is derived from an EMBL/GenBank/DDBJ whole genome shotgun (WGS) entry which is preliminary data.</text>
</comment>
<evidence type="ECO:0000259" key="1">
    <source>
        <dbReference type="Pfam" id="PF00534"/>
    </source>
</evidence>
<proteinExistence type="predicted"/>
<evidence type="ECO:0000259" key="2">
    <source>
        <dbReference type="Pfam" id="PF13477"/>
    </source>
</evidence>
<dbReference type="GeneID" id="95579914"/>
<dbReference type="PANTHER" id="PTHR12526">
    <property type="entry name" value="GLYCOSYLTRANSFERASE"/>
    <property type="match status" value="1"/>
</dbReference>
<reference evidence="3 4" key="1">
    <citation type="submission" date="2017-05" db="EMBL/GenBank/DDBJ databases">
        <title>Vagococcus spp. assemblies.</title>
        <authorList>
            <person name="Gulvik C.A."/>
        </authorList>
    </citation>
    <scope>NUCLEOTIDE SEQUENCE [LARGE SCALE GENOMIC DNA]</scope>
    <source>
        <strain evidence="3 4">SS1714</strain>
    </source>
</reference>
<dbReference type="InterPro" id="IPR028098">
    <property type="entry name" value="Glyco_trans_4-like_N"/>
</dbReference>
<name>A0A430B8R9_9ENTE</name>
<dbReference type="PANTHER" id="PTHR12526:SF630">
    <property type="entry name" value="GLYCOSYLTRANSFERASE"/>
    <property type="match status" value="1"/>
</dbReference>
<dbReference type="Pfam" id="PF13477">
    <property type="entry name" value="Glyco_trans_4_2"/>
    <property type="match status" value="1"/>
</dbReference>
<evidence type="ECO:0000313" key="3">
    <source>
        <dbReference type="EMBL" id="RSU16732.1"/>
    </source>
</evidence>
<sequence length="376" mass="43051">MKKALIVSSVASMIQQFNMENIVILKQLGYEVHVATNFNEPGNISLEKSDELKRDLEKLNVKCFQVDFARSPMDFQYFLLAKKQLSKIAENEYTLVHLHSPVGGIIGRIVFRNKKSKVVYTAHGFHFYEGAPLKNWLIFYPIEKIFSKHTDVLITINKEDYLLAEKKFKNTKVVAIPGIGVDVDKFNNIDFDDSKYQELGLNKNDYILICIGELNSNKNQNHLLEVTKSLKKTIPEVRLLLVGKGSAEIELKKRIKELNIYDNVKILGYREDIPELIALSDILVSASKREGLPVNIIEGLASSKPIVASNCRGNKDLVINDYNGYLSEINNVDKMVTDIQNIYEKPELKKQFEINSHKMAFKYDKNVVKDIMKKIY</sequence>
<dbReference type="Gene3D" id="3.40.50.2000">
    <property type="entry name" value="Glycogen Phosphorylase B"/>
    <property type="match status" value="2"/>
</dbReference>
<dbReference type="GO" id="GO:0016757">
    <property type="term" value="F:glycosyltransferase activity"/>
    <property type="evidence" value="ECO:0007669"/>
    <property type="project" value="InterPro"/>
</dbReference>